<keyword evidence="3" id="KW-1185">Reference proteome</keyword>
<evidence type="ECO:0000313" key="3">
    <source>
        <dbReference type="Proteomes" id="UP000708208"/>
    </source>
</evidence>
<feature type="compositionally biased region" description="Basic and acidic residues" evidence="1">
    <location>
        <begin position="40"/>
        <end position="55"/>
    </location>
</feature>
<feature type="compositionally biased region" description="Acidic residues" evidence="1">
    <location>
        <begin position="1"/>
        <end position="10"/>
    </location>
</feature>
<feature type="compositionally biased region" description="Low complexity" evidence="1">
    <location>
        <begin position="86"/>
        <end position="96"/>
    </location>
</feature>
<feature type="compositionally biased region" description="Polar residues" evidence="1">
    <location>
        <begin position="170"/>
        <end position="185"/>
    </location>
</feature>
<feature type="compositionally biased region" description="Polar residues" evidence="1">
    <location>
        <begin position="106"/>
        <end position="122"/>
    </location>
</feature>
<evidence type="ECO:0000256" key="1">
    <source>
        <dbReference type="SAM" id="MobiDB-lite"/>
    </source>
</evidence>
<name>A0A8J2LYI1_9HEXA</name>
<dbReference type="AlphaFoldDB" id="A0A8J2LYI1"/>
<sequence length="333" mass="36951">MSDSEEDVDDPPTRAPQGVGINERDIAEASPAILRQLENTARDLRAQQRAEKRDQASTSTATELQVEVEVHNPPITETAVNGEVPTEQQSTESTSTDLREEVDPNDSAQNTNATEETQTSTEDQLESSTSTGASAATPKQSAQLAPSVRKPRGRPPKTPKIVTNAAEPQPSMSQSQTGDLTTGGSAQPAKDSNKLTKSQRKSERIKARLMRMGQDPLRTYDFHQIVPYHYSEKSLYKSYFIEDSEFPVTEDLQEVYTVEPRKLEVNKVTVEINPEENEINIFISLPPEYKLEGEVIKVEIPPQCEIPRNENAVAQFLKSTITNAMSGWLLNKI</sequence>
<feature type="region of interest" description="Disordered" evidence="1">
    <location>
        <begin position="1"/>
        <end position="203"/>
    </location>
</feature>
<evidence type="ECO:0000313" key="2">
    <source>
        <dbReference type="EMBL" id="CAG7830721.1"/>
    </source>
</evidence>
<gene>
    <name evidence="2" type="ORF">AFUS01_LOCUS40508</name>
</gene>
<proteinExistence type="predicted"/>
<reference evidence="2" key="1">
    <citation type="submission" date="2021-06" db="EMBL/GenBank/DDBJ databases">
        <authorList>
            <person name="Hodson N. C."/>
            <person name="Mongue J. A."/>
            <person name="Jaron S. K."/>
        </authorList>
    </citation>
    <scope>NUCLEOTIDE SEQUENCE</scope>
</reference>
<dbReference type="EMBL" id="CAJVCH010557281">
    <property type="protein sequence ID" value="CAG7830721.1"/>
    <property type="molecule type" value="Genomic_DNA"/>
</dbReference>
<feature type="compositionally biased region" description="Low complexity" evidence="1">
    <location>
        <begin position="127"/>
        <end position="137"/>
    </location>
</feature>
<organism evidence="2 3">
    <name type="scientific">Allacma fusca</name>
    <dbReference type="NCBI Taxonomy" id="39272"/>
    <lineage>
        <taxon>Eukaryota</taxon>
        <taxon>Metazoa</taxon>
        <taxon>Ecdysozoa</taxon>
        <taxon>Arthropoda</taxon>
        <taxon>Hexapoda</taxon>
        <taxon>Collembola</taxon>
        <taxon>Symphypleona</taxon>
        <taxon>Sminthuridae</taxon>
        <taxon>Allacma</taxon>
    </lineage>
</organism>
<protein>
    <submittedName>
        <fullName evidence="2">Uncharacterized protein</fullName>
    </submittedName>
</protein>
<comment type="caution">
    <text evidence="2">The sequence shown here is derived from an EMBL/GenBank/DDBJ whole genome shotgun (WGS) entry which is preliminary data.</text>
</comment>
<dbReference type="Proteomes" id="UP000708208">
    <property type="component" value="Unassembled WGS sequence"/>
</dbReference>
<accession>A0A8J2LYI1</accession>